<dbReference type="EMBL" id="GBRH01232991">
    <property type="protein sequence ID" value="JAD64904.1"/>
    <property type="molecule type" value="Transcribed_RNA"/>
</dbReference>
<organism evidence="1">
    <name type="scientific">Arundo donax</name>
    <name type="common">Giant reed</name>
    <name type="synonym">Donax arundinaceus</name>
    <dbReference type="NCBI Taxonomy" id="35708"/>
    <lineage>
        <taxon>Eukaryota</taxon>
        <taxon>Viridiplantae</taxon>
        <taxon>Streptophyta</taxon>
        <taxon>Embryophyta</taxon>
        <taxon>Tracheophyta</taxon>
        <taxon>Spermatophyta</taxon>
        <taxon>Magnoliopsida</taxon>
        <taxon>Liliopsida</taxon>
        <taxon>Poales</taxon>
        <taxon>Poaceae</taxon>
        <taxon>PACMAD clade</taxon>
        <taxon>Arundinoideae</taxon>
        <taxon>Arundineae</taxon>
        <taxon>Arundo</taxon>
    </lineage>
</organism>
<accession>A0A0A9BLP2</accession>
<reference evidence="1" key="1">
    <citation type="submission" date="2014-09" db="EMBL/GenBank/DDBJ databases">
        <authorList>
            <person name="Magalhaes I.L.F."/>
            <person name="Oliveira U."/>
            <person name="Santos F.R."/>
            <person name="Vidigal T.H.D.A."/>
            <person name="Brescovit A.D."/>
            <person name="Santos A.J."/>
        </authorList>
    </citation>
    <scope>NUCLEOTIDE SEQUENCE</scope>
    <source>
        <tissue evidence="1">Shoot tissue taken approximately 20 cm above the soil surface</tissue>
    </source>
</reference>
<reference evidence="1" key="2">
    <citation type="journal article" date="2015" name="Data Brief">
        <title>Shoot transcriptome of the giant reed, Arundo donax.</title>
        <authorList>
            <person name="Barrero R.A."/>
            <person name="Guerrero F.D."/>
            <person name="Moolhuijzen P."/>
            <person name="Goolsby J.A."/>
            <person name="Tidwell J."/>
            <person name="Bellgard S.E."/>
            <person name="Bellgard M.I."/>
        </authorList>
    </citation>
    <scope>NUCLEOTIDE SEQUENCE</scope>
    <source>
        <tissue evidence="1">Shoot tissue taken approximately 20 cm above the soil surface</tissue>
    </source>
</reference>
<protein>
    <submittedName>
        <fullName evidence="1">Uncharacterized protein</fullName>
    </submittedName>
</protein>
<proteinExistence type="predicted"/>
<evidence type="ECO:0000313" key="1">
    <source>
        <dbReference type="EMBL" id="JAD64904.1"/>
    </source>
</evidence>
<dbReference type="AlphaFoldDB" id="A0A0A9BLP2"/>
<sequence>MLLILSISSLTRLSSRVLLGCFFFNHPEFNQIALYCVA</sequence>
<name>A0A0A9BLP2_ARUDO</name>